<keyword evidence="1" id="KW-1133">Transmembrane helix</keyword>
<protein>
    <submittedName>
        <fullName evidence="2">Uncharacterized protein</fullName>
    </submittedName>
</protein>
<evidence type="ECO:0000313" key="2">
    <source>
        <dbReference type="EMBL" id="KAF2220790.1"/>
    </source>
</evidence>
<dbReference type="Proteomes" id="UP000799538">
    <property type="component" value="Unassembled WGS sequence"/>
</dbReference>
<keyword evidence="1" id="KW-0812">Transmembrane</keyword>
<gene>
    <name evidence="2" type="ORF">BDZ85DRAFT_267145</name>
</gene>
<evidence type="ECO:0000256" key="1">
    <source>
        <dbReference type="SAM" id="Phobius"/>
    </source>
</evidence>
<evidence type="ECO:0000313" key="3">
    <source>
        <dbReference type="Proteomes" id="UP000799538"/>
    </source>
</evidence>
<keyword evidence="1" id="KW-0472">Membrane</keyword>
<keyword evidence="3" id="KW-1185">Reference proteome</keyword>
<dbReference type="EMBL" id="ML992512">
    <property type="protein sequence ID" value="KAF2220790.1"/>
    <property type="molecule type" value="Genomic_DNA"/>
</dbReference>
<reference evidence="3" key="1">
    <citation type="journal article" date="2020" name="Stud. Mycol.">
        <title>101 Dothideomycetes genomes: A test case for predicting lifestyles and emergence of pathogens.</title>
        <authorList>
            <person name="Haridas S."/>
            <person name="Albert R."/>
            <person name="Binder M."/>
            <person name="Bloem J."/>
            <person name="LaButti K."/>
            <person name="Salamov A."/>
            <person name="Andreopoulos B."/>
            <person name="Baker S."/>
            <person name="Barry K."/>
            <person name="Bills G."/>
            <person name="Bluhm B."/>
            <person name="Cannon C."/>
            <person name="Castanera R."/>
            <person name="Culley D."/>
            <person name="Daum C."/>
            <person name="Ezra D."/>
            <person name="Gonzalez J."/>
            <person name="Henrissat B."/>
            <person name="Kuo A."/>
            <person name="Liang C."/>
            <person name="Lipzen A."/>
            <person name="Lutzoni F."/>
            <person name="Magnuson J."/>
            <person name="Mondo S."/>
            <person name="Nolan M."/>
            <person name="Ohm R."/>
            <person name="Pangilinan J."/>
            <person name="Park H.-J."/>
            <person name="Ramirez L."/>
            <person name="Alfaro M."/>
            <person name="Sun H."/>
            <person name="Tritt A."/>
            <person name="Yoshinaga Y."/>
            <person name="Zwiers L.-H."/>
            <person name="Turgeon B."/>
            <person name="Goodwin S."/>
            <person name="Spatafora J."/>
            <person name="Crous P."/>
            <person name="Grigoriev I."/>
        </authorList>
    </citation>
    <scope>NUCLEOTIDE SEQUENCE [LARGE SCALE GENOMIC DNA]</scope>
    <source>
        <strain evidence="3">CECT 20119</strain>
    </source>
</reference>
<feature type="transmembrane region" description="Helical" evidence="1">
    <location>
        <begin position="54"/>
        <end position="73"/>
    </location>
</feature>
<proteinExistence type="predicted"/>
<dbReference type="AlphaFoldDB" id="A0A6A6G5V9"/>
<name>A0A6A6G5V9_9PEZI</name>
<sequence>MFVYRPIHCAQQPRHSHSALTLFLFHLHILSDQGLPQISTGSLTTTQSHHRSRLFLSFTMLHLVLLSLAVLAIRSMCTVSWRHHSDDCPAPGTLTSPISG</sequence>
<organism evidence="2 3">
    <name type="scientific">Elsinoe ampelina</name>
    <dbReference type="NCBI Taxonomy" id="302913"/>
    <lineage>
        <taxon>Eukaryota</taxon>
        <taxon>Fungi</taxon>
        <taxon>Dikarya</taxon>
        <taxon>Ascomycota</taxon>
        <taxon>Pezizomycotina</taxon>
        <taxon>Dothideomycetes</taxon>
        <taxon>Dothideomycetidae</taxon>
        <taxon>Myriangiales</taxon>
        <taxon>Elsinoaceae</taxon>
        <taxon>Elsinoe</taxon>
    </lineage>
</organism>
<accession>A0A6A6G5V9</accession>